<dbReference type="AlphaFoldDB" id="A0A382FFH5"/>
<accession>A0A382FFH5</accession>
<sequence>MSDVREGKFVQVDGCILFLIVLRAVDIR</sequence>
<proteinExistence type="predicted"/>
<name>A0A382FFH5_9ZZZZ</name>
<gene>
    <name evidence="1" type="ORF">METZ01_LOCUS213595</name>
</gene>
<protein>
    <submittedName>
        <fullName evidence="1">Uncharacterized protein</fullName>
    </submittedName>
</protein>
<dbReference type="EMBL" id="UINC01049226">
    <property type="protein sequence ID" value="SVB60741.1"/>
    <property type="molecule type" value="Genomic_DNA"/>
</dbReference>
<evidence type="ECO:0000313" key="1">
    <source>
        <dbReference type="EMBL" id="SVB60741.1"/>
    </source>
</evidence>
<reference evidence="1" key="1">
    <citation type="submission" date="2018-05" db="EMBL/GenBank/DDBJ databases">
        <authorList>
            <person name="Lanie J.A."/>
            <person name="Ng W.-L."/>
            <person name="Kazmierczak K.M."/>
            <person name="Andrzejewski T.M."/>
            <person name="Davidsen T.M."/>
            <person name="Wayne K.J."/>
            <person name="Tettelin H."/>
            <person name="Glass J.I."/>
            <person name="Rusch D."/>
            <person name="Podicherti R."/>
            <person name="Tsui H.-C.T."/>
            <person name="Winkler M.E."/>
        </authorList>
    </citation>
    <scope>NUCLEOTIDE SEQUENCE</scope>
</reference>
<organism evidence="1">
    <name type="scientific">marine metagenome</name>
    <dbReference type="NCBI Taxonomy" id="408172"/>
    <lineage>
        <taxon>unclassified sequences</taxon>
        <taxon>metagenomes</taxon>
        <taxon>ecological metagenomes</taxon>
    </lineage>
</organism>